<dbReference type="RefSeq" id="WP_336499220.1">
    <property type="nucleotide sequence ID" value="NZ_JBAWSY010000024.1"/>
</dbReference>
<sequence length="141" mass="16707">MVEDKRCFYVKKNSEILSKKVIRILIILIVLICVVLFGGYLKIENTKTEYENRVTSYLVDEKGYENKDIKSVDGIYGVKLPPYYVVVVFEDEPYVKYIYFAHDDVKQFEYILTNEAIEMNFNKSKLKNYDPLSEIDKYIIE</sequence>
<dbReference type="Pfam" id="PF11337">
    <property type="entry name" value="DUF3139"/>
    <property type="match status" value="1"/>
</dbReference>
<evidence type="ECO:0000256" key="1">
    <source>
        <dbReference type="SAM" id="Phobius"/>
    </source>
</evidence>
<protein>
    <submittedName>
        <fullName evidence="2">DUF3139 domain-containing protein</fullName>
    </submittedName>
</protein>
<gene>
    <name evidence="2" type="ORF">WAX74_18805</name>
</gene>
<proteinExistence type="predicted"/>
<comment type="caution">
    <text evidence="2">The sequence shown here is derived from an EMBL/GenBank/DDBJ whole genome shotgun (WGS) entry which is preliminary data.</text>
</comment>
<evidence type="ECO:0000313" key="3">
    <source>
        <dbReference type="Proteomes" id="UP001364890"/>
    </source>
</evidence>
<keyword evidence="1" id="KW-0812">Transmembrane</keyword>
<feature type="transmembrane region" description="Helical" evidence="1">
    <location>
        <begin position="21"/>
        <end position="41"/>
    </location>
</feature>
<keyword evidence="1" id="KW-1133">Transmembrane helix</keyword>
<keyword evidence="3" id="KW-1185">Reference proteome</keyword>
<dbReference type="InterPro" id="IPR021486">
    <property type="entry name" value="DUF3139"/>
</dbReference>
<accession>A0ABU8F9I1</accession>
<dbReference type="EMBL" id="JBAWSY010000024">
    <property type="protein sequence ID" value="MEI4771674.1"/>
    <property type="molecule type" value="Genomic_DNA"/>
</dbReference>
<reference evidence="2 3" key="1">
    <citation type="submission" date="2024-01" db="EMBL/GenBank/DDBJ databases">
        <title>Seven novel Bacillus-like species.</title>
        <authorList>
            <person name="Liu G."/>
        </authorList>
    </citation>
    <scope>NUCLEOTIDE SEQUENCE [LARGE SCALE GENOMIC DNA]</scope>
    <source>
        <strain evidence="2 3">FJAT-51614</strain>
    </source>
</reference>
<name>A0ABU8F9I1_9BACI</name>
<dbReference type="Proteomes" id="UP001364890">
    <property type="component" value="Unassembled WGS sequence"/>
</dbReference>
<organism evidence="2 3">
    <name type="scientific">Psychrobacillus mangrovi</name>
    <dbReference type="NCBI Taxonomy" id="3117745"/>
    <lineage>
        <taxon>Bacteria</taxon>
        <taxon>Bacillati</taxon>
        <taxon>Bacillota</taxon>
        <taxon>Bacilli</taxon>
        <taxon>Bacillales</taxon>
        <taxon>Bacillaceae</taxon>
        <taxon>Psychrobacillus</taxon>
    </lineage>
</organism>
<keyword evidence="1" id="KW-0472">Membrane</keyword>
<evidence type="ECO:0000313" key="2">
    <source>
        <dbReference type="EMBL" id="MEI4771674.1"/>
    </source>
</evidence>